<dbReference type="InterPro" id="IPR010998">
    <property type="entry name" value="Integrase_recombinase_N"/>
</dbReference>
<evidence type="ECO:0000256" key="5">
    <source>
        <dbReference type="ARBA" id="ARBA00022908"/>
    </source>
</evidence>
<name>A0ABW9B237_9BURK</name>
<evidence type="ECO:0000256" key="9">
    <source>
        <dbReference type="PROSITE-ProRule" id="PRU01248"/>
    </source>
</evidence>
<dbReference type="InterPro" id="IPR050090">
    <property type="entry name" value="Tyrosine_recombinase_XerCD"/>
</dbReference>
<dbReference type="PROSITE" id="PS51898">
    <property type="entry name" value="TYR_RECOMBINASE"/>
    <property type="match status" value="1"/>
</dbReference>
<sequence>MNESCTNVMPITWERLLAERRAPYRVADAGSNRTPADICTIRARDDIDAIQMWLDEQSQSPATLRAYTKEIERFYNWLVLIRRKSVGSVVEDDIAGYMAFMSHPDPLWCGPRNGPRHTNRWRPFEQALSPESRLRAHIILRSCFSYLVEVRYLFLNPFRAVRARRKTKADSFLTESQKHCFSISTLEKLIGALQHQITMSRSQARVGLEAAERQLFVVQFLCNTGLRGQELAKAKMSDFTCNEHKPTGGVYWTLKVEGKAHINRIAITRGAIEAVRRYRTSLGASVMGGDPSPLLLPLTGQDSANRCLTAQTVYGIVTAALEAASSHYQMTDPEFARLFAQSKPDWCRRTFVCVAEQLGATPRQIQKQLGHKSLQSIDRALAYPDLAQFLEALSAAKF</sequence>
<evidence type="ECO:0000256" key="2">
    <source>
        <dbReference type="ARBA" id="ARBA00022490"/>
    </source>
</evidence>
<dbReference type="PROSITE" id="PS51900">
    <property type="entry name" value="CB"/>
    <property type="match status" value="1"/>
</dbReference>
<evidence type="ECO:0000259" key="10">
    <source>
        <dbReference type="PROSITE" id="PS51898"/>
    </source>
</evidence>
<reference evidence="12 13" key="1">
    <citation type="journal article" date="2024" name="Chem. Sci.">
        <title>Discovery of megapolipeptins by genome mining of a Burkholderiales bacteria collection.</title>
        <authorList>
            <person name="Paulo B.S."/>
            <person name="Recchia M.J.J."/>
            <person name="Lee S."/>
            <person name="Fergusson C.H."/>
            <person name="Romanowski S.B."/>
            <person name="Hernandez A."/>
            <person name="Krull N."/>
            <person name="Liu D.Y."/>
            <person name="Cavanagh H."/>
            <person name="Bos A."/>
            <person name="Gray C.A."/>
            <person name="Murphy B.T."/>
            <person name="Linington R.G."/>
            <person name="Eustaquio A.S."/>
        </authorList>
    </citation>
    <scope>NUCLEOTIDE SEQUENCE [LARGE SCALE GENOMIC DNA]</scope>
    <source>
        <strain evidence="12 13">RL17-350-BIC-A</strain>
    </source>
</reference>
<keyword evidence="13" id="KW-1185">Reference proteome</keyword>
<keyword evidence="5" id="KW-0229">DNA integration</keyword>
<dbReference type="CDD" id="cd00397">
    <property type="entry name" value="DNA_BRE_C"/>
    <property type="match status" value="1"/>
</dbReference>
<dbReference type="EMBL" id="JAQQEZ010000038">
    <property type="protein sequence ID" value="MFM0006214.1"/>
    <property type="molecule type" value="Genomic_DNA"/>
</dbReference>
<keyword evidence="7" id="KW-0233">DNA recombination</keyword>
<dbReference type="InterPro" id="IPR044068">
    <property type="entry name" value="CB"/>
</dbReference>
<dbReference type="SUPFAM" id="SSF56349">
    <property type="entry name" value="DNA breaking-rejoining enzymes"/>
    <property type="match status" value="1"/>
</dbReference>
<keyword evidence="2" id="KW-0963">Cytoplasm</keyword>
<organism evidence="12 13">
    <name type="scientific">Paraburkholderia dipogonis</name>
    <dbReference type="NCBI Taxonomy" id="1211383"/>
    <lineage>
        <taxon>Bacteria</taxon>
        <taxon>Pseudomonadati</taxon>
        <taxon>Pseudomonadota</taxon>
        <taxon>Betaproteobacteria</taxon>
        <taxon>Burkholderiales</taxon>
        <taxon>Burkholderiaceae</taxon>
        <taxon>Paraburkholderia</taxon>
    </lineage>
</organism>
<feature type="domain" description="Core-binding (CB)" evidence="11">
    <location>
        <begin position="44"/>
        <end position="148"/>
    </location>
</feature>
<evidence type="ECO:0000313" key="12">
    <source>
        <dbReference type="EMBL" id="MFM0006214.1"/>
    </source>
</evidence>
<evidence type="ECO:0000313" key="13">
    <source>
        <dbReference type="Proteomes" id="UP001629230"/>
    </source>
</evidence>
<dbReference type="InterPro" id="IPR011010">
    <property type="entry name" value="DNA_brk_join_enz"/>
</dbReference>
<evidence type="ECO:0000256" key="4">
    <source>
        <dbReference type="ARBA" id="ARBA00022829"/>
    </source>
</evidence>
<evidence type="ECO:0000256" key="8">
    <source>
        <dbReference type="ARBA" id="ARBA00023306"/>
    </source>
</evidence>
<keyword evidence="8" id="KW-0131">Cell cycle</keyword>
<dbReference type="RefSeq" id="WP_408180776.1">
    <property type="nucleotide sequence ID" value="NZ_JAQQEZ010000038.1"/>
</dbReference>
<dbReference type="PANTHER" id="PTHR30349">
    <property type="entry name" value="PHAGE INTEGRASE-RELATED"/>
    <property type="match status" value="1"/>
</dbReference>
<keyword evidence="3" id="KW-0132">Cell division</keyword>
<comment type="subcellular location">
    <subcellularLocation>
        <location evidence="1">Cytoplasm</location>
    </subcellularLocation>
</comment>
<protein>
    <submittedName>
        <fullName evidence="12">Site-specific integrase</fullName>
    </submittedName>
</protein>
<keyword evidence="6 9" id="KW-0238">DNA-binding</keyword>
<dbReference type="PANTHER" id="PTHR30349:SF77">
    <property type="entry name" value="TYROSINE RECOMBINASE XERC"/>
    <property type="match status" value="1"/>
</dbReference>
<gene>
    <name evidence="12" type="ORF">PQR57_35155</name>
</gene>
<feature type="domain" description="Tyr recombinase" evidence="10">
    <location>
        <begin position="194"/>
        <end position="397"/>
    </location>
</feature>
<dbReference type="InterPro" id="IPR002104">
    <property type="entry name" value="Integrase_catalytic"/>
</dbReference>
<dbReference type="InterPro" id="IPR013762">
    <property type="entry name" value="Integrase-like_cat_sf"/>
</dbReference>
<dbReference type="Gene3D" id="1.10.150.130">
    <property type="match status" value="1"/>
</dbReference>
<comment type="caution">
    <text evidence="12">The sequence shown here is derived from an EMBL/GenBank/DDBJ whole genome shotgun (WGS) entry which is preliminary data.</text>
</comment>
<dbReference type="Gene3D" id="1.10.443.10">
    <property type="entry name" value="Intergrase catalytic core"/>
    <property type="match status" value="1"/>
</dbReference>
<proteinExistence type="predicted"/>
<keyword evidence="4" id="KW-0159">Chromosome partition</keyword>
<evidence type="ECO:0000256" key="3">
    <source>
        <dbReference type="ARBA" id="ARBA00022618"/>
    </source>
</evidence>
<evidence type="ECO:0000256" key="6">
    <source>
        <dbReference type="ARBA" id="ARBA00023125"/>
    </source>
</evidence>
<accession>A0ABW9B237</accession>
<dbReference type="Proteomes" id="UP001629230">
    <property type="component" value="Unassembled WGS sequence"/>
</dbReference>
<evidence type="ECO:0000256" key="7">
    <source>
        <dbReference type="ARBA" id="ARBA00023172"/>
    </source>
</evidence>
<evidence type="ECO:0000256" key="1">
    <source>
        <dbReference type="ARBA" id="ARBA00004496"/>
    </source>
</evidence>
<evidence type="ECO:0000259" key="11">
    <source>
        <dbReference type="PROSITE" id="PS51900"/>
    </source>
</evidence>